<protein>
    <recommendedName>
        <fullName evidence="1">Metallophosphoesterase TT1561-like domain-containing protein</fullName>
    </recommendedName>
</protein>
<gene>
    <name evidence="2" type="ORF">AKJ57_06705</name>
</gene>
<accession>A0A133U302</accession>
<evidence type="ECO:0000313" key="2">
    <source>
        <dbReference type="EMBL" id="KXA88568.1"/>
    </source>
</evidence>
<dbReference type="CDD" id="cd00838">
    <property type="entry name" value="MPP_superfamily"/>
    <property type="match status" value="1"/>
</dbReference>
<dbReference type="Gene3D" id="3.60.21.10">
    <property type="match status" value="1"/>
</dbReference>
<dbReference type="InterPro" id="IPR029461">
    <property type="entry name" value="TT1561-like"/>
</dbReference>
<organism evidence="2 3">
    <name type="scientific">candidate division MSBL1 archaeon SCGC-AAA259A05</name>
    <dbReference type="NCBI Taxonomy" id="1698259"/>
    <lineage>
        <taxon>Archaea</taxon>
        <taxon>Methanobacteriati</taxon>
        <taxon>Methanobacteriota</taxon>
        <taxon>candidate division MSBL1</taxon>
    </lineage>
</organism>
<comment type="caution">
    <text evidence="2">The sequence shown here is derived from an EMBL/GenBank/DDBJ whole genome shotgun (WGS) entry which is preliminary data.</text>
</comment>
<dbReference type="SUPFAM" id="SSF56300">
    <property type="entry name" value="Metallo-dependent phosphatases"/>
    <property type="match status" value="1"/>
</dbReference>
<sequence length="117" mass="13615">MDLKHKPRLDFFLSHEAPLGYADLDWRTGGEHYGIDVVRELLDALKPRFFLTGHIHSQQVEFCEGSWVINVGYGVEEEFVIIDLDVERIELYEGTHRRLETVDLSEPEKVVPKQHRG</sequence>
<evidence type="ECO:0000259" key="1">
    <source>
        <dbReference type="Pfam" id="PF14582"/>
    </source>
</evidence>
<dbReference type="AlphaFoldDB" id="A0A133U302"/>
<dbReference type="EMBL" id="LHXJ01000146">
    <property type="protein sequence ID" value="KXA88568.1"/>
    <property type="molecule type" value="Genomic_DNA"/>
</dbReference>
<dbReference type="Proteomes" id="UP000070163">
    <property type="component" value="Unassembled WGS sequence"/>
</dbReference>
<reference evidence="2 3" key="1">
    <citation type="journal article" date="2016" name="Sci. Rep.">
        <title>Metabolic traits of an uncultured archaeal lineage -MSBL1- from brine pools of the Red Sea.</title>
        <authorList>
            <person name="Mwirichia R."/>
            <person name="Alam I."/>
            <person name="Rashid M."/>
            <person name="Vinu M."/>
            <person name="Ba-Alawi W."/>
            <person name="Anthony Kamau A."/>
            <person name="Kamanda Ngugi D."/>
            <person name="Goker M."/>
            <person name="Klenk H.P."/>
            <person name="Bajic V."/>
            <person name="Stingl U."/>
        </authorList>
    </citation>
    <scope>NUCLEOTIDE SEQUENCE [LARGE SCALE GENOMIC DNA]</scope>
    <source>
        <strain evidence="2">SCGC-AAA259A05</strain>
    </source>
</reference>
<proteinExistence type="predicted"/>
<name>A0A133U302_9EURY</name>
<dbReference type="InterPro" id="IPR029052">
    <property type="entry name" value="Metallo-depent_PP-like"/>
</dbReference>
<dbReference type="Pfam" id="PF14582">
    <property type="entry name" value="Metallophos_3"/>
    <property type="match status" value="1"/>
</dbReference>
<keyword evidence="3" id="KW-1185">Reference proteome</keyword>
<feature type="domain" description="Metallophosphoesterase TT1561-like" evidence="1">
    <location>
        <begin position="6"/>
        <end position="91"/>
    </location>
</feature>
<evidence type="ECO:0000313" key="3">
    <source>
        <dbReference type="Proteomes" id="UP000070163"/>
    </source>
</evidence>